<dbReference type="Gene3D" id="3.40.50.720">
    <property type="entry name" value="NAD(P)-binding Rossmann-like Domain"/>
    <property type="match status" value="2"/>
</dbReference>
<dbReference type="InterPro" id="IPR036291">
    <property type="entry name" value="NAD(P)-bd_dom_sf"/>
</dbReference>
<dbReference type="PANTHER" id="PTHR10996">
    <property type="entry name" value="2-HYDROXYACID DEHYDROGENASE-RELATED"/>
    <property type="match status" value="1"/>
</dbReference>
<dbReference type="InterPro" id="IPR006140">
    <property type="entry name" value="D-isomer_DH_NAD-bd"/>
</dbReference>
<feature type="domain" description="D-isomer specific 2-hydroxyacid dehydrogenase catalytic" evidence="5">
    <location>
        <begin position="43"/>
        <end position="306"/>
    </location>
</feature>
<dbReference type="SUPFAM" id="SSF52283">
    <property type="entry name" value="Formate/glycerate dehydrogenase catalytic domain-like"/>
    <property type="match status" value="1"/>
</dbReference>
<comment type="similarity">
    <text evidence="4">Belongs to the D-isomer specific 2-hydroxyacid dehydrogenase family.</text>
</comment>
<evidence type="ECO:0000259" key="6">
    <source>
        <dbReference type="Pfam" id="PF02826"/>
    </source>
</evidence>
<dbReference type="InterPro" id="IPR050223">
    <property type="entry name" value="D-isomer_2-hydroxyacid_DH"/>
</dbReference>
<evidence type="ECO:0000313" key="7">
    <source>
        <dbReference type="EMBL" id="AOO90583.1"/>
    </source>
</evidence>
<evidence type="ECO:0000259" key="5">
    <source>
        <dbReference type="Pfam" id="PF00389"/>
    </source>
</evidence>
<keyword evidence="1" id="KW-0521">NADP</keyword>
<evidence type="ECO:0000256" key="1">
    <source>
        <dbReference type="ARBA" id="ARBA00022857"/>
    </source>
</evidence>
<dbReference type="GeneID" id="61426889"/>
<name>A0A1B8RCS9_RHILT</name>
<reference evidence="7" key="1">
    <citation type="journal article" date="2015" name="BMC Genomics">
        <title>Transcriptome profiling of a Rhizobium leguminosarum bv. trifolii rosR mutant reveals the role of the transcriptional regulator RosR in motility, synthesis of cell-surface components, and other cellular processes.</title>
        <authorList>
            <person name="Rachwal K."/>
            <person name="Matczynska E."/>
            <person name="Janczarek M."/>
        </authorList>
    </citation>
    <scope>NUCLEOTIDE SEQUENCE</scope>
    <source>
        <strain evidence="7">Rt24.2</strain>
    </source>
</reference>
<proteinExistence type="inferred from homology"/>
<dbReference type="PANTHER" id="PTHR10996:SF178">
    <property type="entry name" value="2-HYDROXYACID DEHYDROGENASE YGL185C-RELATED"/>
    <property type="match status" value="1"/>
</dbReference>
<dbReference type="SUPFAM" id="SSF51735">
    <property type="entry name" value="NAD(P)-binding Rossmann-fold domains"/>
    <property type="match status" value="1"/>
</dbReference>
<evidence type="ECO:0000256" key="4">
    <source>
        <dbReference type="RuleBase" id="RU003719"/>
    </source>
</evidence>
<dbReference type="EMBL" id="KX488219">
    <property type="protein sequence ID" value="AOO90583.1"/>
    <property type="molecule type" value="Genomic_DNA"/>
</dbReference>
<dbReference type="GO" id="GO:0005829">
    <property type="term" value="C:cytosol"/>
    <property type="evidence" value="ECO:0007669"/>
    <property type="project" value="TreeGrafter"/>
</dbReference>
<reference evidence="7" key="2">
    <citation type="journal article" date="2016" name="Front. Microbiol.">
        <title>The Regulatory Protein RosR Affects Rhizobium leguminosarum bv. trifolii Protein Profiles, Cell Surface Properties, and Symbiosis with Clover.</title>
        <authorList>
            <person name="Rachwal K."/>
            <person name="Boguszewska A."/>
            <person name="Kopcinska J."/>
            <person name="Karas M."/>
            <person name="Tchorzewski M."/>
            <person name="Janczarek M."/>
        </authorList>
    </citation>
    <scope>NUCLEOTIDE SEQUENCE</scope>
    <source>
        <strain evidence="7">Rt24.2</strain>
    </source>
</reference>
<dbReference type="GO" id="GO:0051287">
    <property type="term" value="F:NAD binding"/>
    <property type="evidence" value="ECO:0007669"/>
    <property type="project" value="InterPro"/>
</dbReference>
<accession>A0A1B8RCS9</accession>
<keyword evidence="2 4" id="KW-0560">Oxidoreductase</keyword>
<evidence type="ECO:0000256" key="2">
    <source>
        <dbReference type="ARBA" id="ARBA00023002"/>
    </source>
</evidence>
<sequence>MQPIIAFPALAGMTYPQLEARDLMRIVPGLDDIPTLPEAERAAVRVLMTSATRGCTDDIAAVLPNLGFVISQGAGNDRIETSALERRGVKVRCVGEALTDDVADLAIALTHMISRSLVRADAFARNGTWQQGRFEVGDSLVGMTMGIAGLSGRIGQAIAARARASRMKIAGLDRGSNAGLDASLHDGWRALAAASDVLVLAVPGTADLKHVIGAEELAALGPKGRLVNVGRGSLVDTNALIAALENGTIAGAALDVLDTEPVIPERLAALANVVLTPHIGGQTWGQRARGAKIAENEVIAFLKAKDALPAER</sequence>
<feature type="domain" description="D-isomer specific 2-hydroxyacid dehydrogenase NAD-binding" evidence="6">
    <location>
        <begin position="108"/>
        <end position="280"/>
    </location>
</feature>
<dbReference type="GO" id="GO:0030267">
    <property type="term" value="F:glyoxylate reductase (NADPH) activity"/>
    <property type="evidence" value="ECO:0007669"/>
    <property type="project" value="TreeGrafter"/>
</dbReference>
<dbReference type="RefSeq" id="WP_065276597.1">
    <property type="nucleotide sequence ID" value="NZ_CP050086.1"/>
</dbReference>
<organism evidence="7">
    <name type="scientific">Rhizobium leguminosarum bv. trifolii</name>
    <dbReference type="NCBI Taxonomy" id="386"/>
    <lineage>
        <taxon>Bacteria</taxon>
        <taxon>Pseudomonadati</taxon>
        <taxon>Pseudomonadota</taxon>
        <taxon>Alphaproteobacteria</taxon>
        <taxon>Hyphomicrobiales</taxon>
        <taxon>Rhizobiaceae</taxon>
        <taxon>Rhizobium/Agrobacterium group</taxon>
        <taxon>Rhizobium</taxon>
    </lineage>
</organism>
<keyword evidence="3" id="KW-0520">NAD</keyword>
<dbReference type="Pfam" id="PF02826">
    <property type="entry name" value="2-Hacid_dh_C"/>
    <property type="match status" value="1"/>
</dbReference>
<dbReference type="InterPro" id="IPR006139">
    <property type="entry name" value="D-isomer_2_OHA_DH_cat_dom"/>
</dbReference>
<dbReference type="GO" id="GO:0016618">
    <property type="term" value="F:hydroxypyruvate reductase [NAD(P)H] activity"/>
    <property type="evidence" value="ECO:0007669"/>
    <property type="project" value="TreeGrafter"/>
</dbReference>
<dbReference type="Pfam" id="PF00389">
    <property type="entry name" value="2-Hacid_dh"/>
    <property type="match status" value="1"/>
</dbReference>
<protein>
    <submittedName>
        <fullName evidence="7">D-2-hydroxyacid dehydrogenase</fullName>
    </submittedName>
</protein>
<dbReference type="FunFam" id="3.40.50.720:FF:000213">
    <property type="entry name" value="Putative 2-hydroxyacid dehydrogenase"/>
    <property type="match status" value="1"/>
</dbReference>
<evidence type="ECO:0000256" key="3">
    <source>
        <dbReference type="ARBA" id="ARBA00023027"/>
    </source>
</evidence>
<dbReference type="AlphaFoldDB" id="A0A1B8RCS9"/>